<feature type="compositionally biased region" description="Pro residues" evidence="11">
    <location>
        <begin position="139"/>
        <end position="157"/>
    </location>
</feature>
<feature type="modified residue" description="Phosphohistidine" evidence="9">
    <location>
        <position position="52"/>
    </location>
</feature>
<dbReference type="Pfam" id="PF00072">
    <property type="entry name" value="Response_reg"/>
    <property type="match status" value="1"/>
</dbReference>
<dbReference type="Proteomes" id="UP000297258">
    <property type="component" value="Unassembled WGS sequence"/>
</dbReference>
<evidence type="ECO:0000256" key="6">
    <source>
        <dbReference type="ARBA" id="ARBA00022777"/>
    </source>
</evidence>
<evidence type="ECO:0000256" key="9">
    <source>
        <dbReference type="PROSITE-ProRule" id="PRU00110"/>
    </source>
</evidence>
<comment type="catalytic activity">
    <reaction evidence="1">
        <text>ATP + protein L-histidine = ADP + protein N-phospho-L-histidine.</text>
        <dbReference type="EC" id="2.7.13.3"/>
    </reaction>
</comment>
<dbReference type="PROSITE" id="PS50110">
    <property type="entry name" value="RESPONSE_REGULATORY"/>
    <property type="match status" value="1"/>
</dbReference>
<evidence type="ECO:0000313" key="17">
    <source>
        <dbReference type="Proteomes" id="UP000297258"/>
    </source>
</evidence>
<evidence type="ECO:0000256" key="5">
    <source>
        <dbReference type="ARBA" id="ARBA00022679"/>
    </source>
</evidence>
<dbReference type="SUPFAM" id="SSF47226">
    <property type="entry name" value="Histidine-containing phosphotransfer domain, HPT domain"/>
    <property type="match status" value="1"/>
</dbReference>
<keyword evidence="4 10" id="KW-0597">Phosphoprotein</keyword>
<evidence type="ECO:0000256" key="1">
    <source>
        <dbReference type="ARBA" id="ARBA00000085"/>
    </source>
</evidence>
<evidence type="ECO:0000259" key="14">
    <source>
        <dbReference type="PROSITE" id="PS50851"/>
    </source>
</evidence>
<evidence type="ECO:0000256" key="8">
    <source>
        <dbReference type="ARBA" id="ARBA00035100"/>
    </source>
</evidence>
<dbReference type="PROSITE" id="PS50109">
    <property type="entry name" value="HIS_KIN"/>
    <property type="match status" value="1"/>
</dbReference>
<keyword evidence="6 16" id="KW-0418">Kinase</keyword>
<protein>
    <recommendedName>
        <fullName evidence="3">Chemotaxis protein CheA</fullName>
        <ecNumber evidence="2">2.7.13.3</ecNumber>
    </recommendedName>
</protein>
<reference evidence="16 17" key="1">
    <citation type="submission" date="2019-03" db="EMBL/GenBank/DDBJ databases">
        <title>Draft genome of Massilia hortus sp. nov., a novel bacterial species of the Oxalobacteraceae family.</title>
        <authorList>
            <person name="Peta V."/>
            <person name="Raths R."/>
            <person name="Bucking H."/>
        </authorList>
    </citation>
    <scope>NUCLEOTIDE SEQUENCE [LARGE SCALE GENOMIC DNA]</scope>
    <source>
        <strain evidence="16 17">ONC3</strain>
    </source>
</reference>
<evidence type="ECO:0000256" key="2">
    <source>
        <dbReference type="ARBA" id="ARBA00012438"/>
    </source>
</evidence>
<dbReference type="InterPro" id="IPR011006">
    <property type="entry name" value="CheY-like_superfamily"/>
</dbReference>
<dbReference type="Pfam" id="PF01584">
    <property type="entry name" value="CheW"/>
    <property type="match status" value="1"/>
</dbReference>
<dbReference type="Gene3D" id="1.20.120.160">
    <property type="entry name" value="HPT domain"/>
    <property type="match status" value="1"/>
</dbReference>
<feature type="domain" description="CheW-like" evidence="14">
    <location>
        <begin position="451"/>
        <end position="584"/>
    </location>
</feature>
<dbReference type="Gene3D" id="3.30.565.10">
    <property type="entry name" value="Histidine kinase-like ATPase, C-terminal domain"/>
    <property type="match status" value="1"/>
</dbReference>
<dbReference type="PROSITE" id="PS50894">
    <property type="entry name" value="HPT"/>
    <property type="match status" value="1"/>
</dbReference>
<dbReference type="InterPro" id="IPR002545">
    <property type="entry name" value="CheW-lke_dom"/>
</dbReference>
<comment type="caution">
    <text evidence="16">The sequence shown here is derived from an EMBL/GenBank/DDBJ whole genome shotgun (WGS) entry which is preliminary data.</text>
</comment>
<accession>A0A4Y9T4I4</accession>
<dbReference type="EC" id="2.7.13.3" evidence="2"/>
<evidence type="ECO:0000256" key="7">
    <source>
        <dbReference type="ARBA" id="ARBA00023012"/>
    </source>
</evidence>
<dbReference type="RefSeq" id="WP_135188202.1">
    <property type="nucleotide sequence ID" value="NZ_SPUM01000018.1"/>
</dbReference>
<dbReference type="OrthoDB" id="9146932at2"/>
<dbReference type="Pfam" id="PF01627">
    <property type="entry name" value="Hpt"/>
    <property type="match status" value="1"/>
</dbReference>
<evidence type="ECO:0000256" key="10">
    <source>
        <dbReference type="PROSITE-ProRule" id="PRU00169"/>
    </source>
</evidence>
<keyword evidence="7" id="KW-0902">Two-component regulatory system</keyword>
<dbReference type="SMART" id="SM00073">
    <property type="entry name" value="HPT"/>
    <property type="match status" value="1"/>
</dbReference>
<sequence length="729" mass="78159">MNQDQDFSQFSMLDLFRMESESQARLLSDGLLALERGEADAAVLDALMRAAHSVKGAAAIVGLEPMVKLAHCMEDAFVALQRQGGTGAAPVDALLAGVDLMVRLAQVTEAGVPHWLAANAPAIDAAIEAIRTPGSAAPAPAPPAPVPVPATAPAPAGPPQVSHELLALASQARLHVYQLEPWIASLQRFKRQQAHLLQGYERLHEAIIASGNAQLMEQSAQLLAGAQPIKQALHRYITEVDNYERRAFSTATRLVDEVLALRMCRFGDGLRGFARMVRDLARSLGKQAQLVLEGADTLVDRDTLAAIESPLNQLLRNAIDHGLESVEERIAAGKPAQGTIRLAARHHGGMLSIELHDDGRGVDPQRIRQVVAGRGLAPPGISEALSDAELMEFLLLPGFSLKESANELSGRGVGLDLVHDVVRAQNGSVRVESEPGRAFRTLITLPLTQSILRALVVDIAGEPYALPIARVERVLKLPQSRLRTMGGSQYFEHEGAHVAVVAAADVLDLPAAPVAPELSLVVIGAGRERYALAVDAVRGEQSLIVQALEPTFGKLRDIAAASLLDDGAPVLILDVPDLLVSIARLAGQGALRQVAAEGGAQEQPRRRVLVVDDSLTVREMERKLLAGAGYLVDVALDGVDGWNTLRAGDYDLLVTDIDMPRMDGIELVSLVRADPRLRQLPVMVVSYKDRHEDRVRGLDAGADYYLAKGNFHDATLLDAVRDLVGGPEK</sequence>
<name>A0A4Y9T4I4_9BURK</name>
<dbReference type="InterPro" id="IPR051315">
    <property type="entry name" value="Bact_Chemotaxis_CheA"/>
</dbReference>
<dbReference type="SMART" id="SM00448">
    <property type="entry name" value="REC"/>
    <property type="match status" value="1"/>
</dbReference>
<evidence type="ECO:0000256" key="4">
    <source>
        <dbReference type="ARBA" id="ARBA00022553"/>
    </source>
</evidence>
<feature type="domain" description="Response regulatory" evidence="13">
    <location>
        <begin position="607"/>
        <end position="723"/>
    </location>
</feature>
<feature type="domain" description="HPt" evidence="15">
    <location>
        <begin position="5"/>
        <end position="108"/>
    </location>
</feature>
<dbReference type="AlphaFoldDB" id="A0A4Y9T4I4"/>
<dbReference type="InterPro" id="IPR036890">
    <property type="entry name" value="HATPase_C_sf"/>
</dbReference>
<feature type="region of interest" description="Disordered" evidence="11">
    <location>
        <begin position="134"/>
        <end position="157"/>
    </location>
</feature>
<evidence type="ECO:0000256" key="11">
    <source>
        <dbReference type="SAM" id="MobiDB-lite"/>
    </source>
</evidence>
<dbReference type="SUPFAM" id="SSF52172">
    <property type="entry name" value="CheY-like"/>
    <property type="match status" value="1"/>
</dbReference>
<feature type="modified residue" description="4-aspartylphosphate" evidence="10">
    <location>
        <position position="656"/>
    </location>
</feature>
<dbReference type="InterPro" id="IPR004358">
    <property type="entry name" value="Sig_transdc_His_kin-like_C"/>
</dbReference>
<evidence type="ECO:0000313" key="16">
    <source>
        <dbReference type="EMBL" id="TFW35000.1"/>
    </source>
</evidence>
<dbReference type="InterPro" id="IPR036641">
    <property type="entry name" value="HPT_dom_sf"/>
</dbReference>
<dbReference type="Gene3D" id="2.30.30.40">
    <property type="entry name" value="SH3 Domains"/>
    <property type="match status" value="1"/>
</dbReference>
<dbReference type="FunFam" id="3.30.565.10:FF:000016">
    <property type="entry name" value="Chemotaxis protein CheA, putative"/>
    <property type="match status" value="1"/>
</dbReference>
<dbReference type="EMBL" id="SPUM01000018">
    <property type="protein sequence ID" value="TFW35000.1"/>
    <property type="molecule type" value="Genomic_DNA"/>
</dbReference>
<proteinExistence type="predicted"/>
<dbReference type="PANTHER" id="PTHR43395:SF1">
    <property type="entry name" value="CHEMOTAXIS PROTEIN CHEA"/>
    <property type="match status" value="1"/>
</dbReference>
<dbReference type="GO" id="GO:0006935">
    <property type="term" value="P:chemotaxis"/>
    <property type="evidence" value="ECO:0007669"/>
    <property type="project" value="InterPro"/>
</dbReference>
<evidence type="ECO:0000256" key="3">
    <source>
        <dbReference type="ARBA" id="ARBA00021495"/>
    </source>
</evidence>
<dbReference type="Pfam" id="PF02518">
    <property type="entry name" value="HATPase_c"/>
    <property type="match status" value="1"/>
</dbReference>
<keyword evidence="5" id="KW-0808">Transferase</keyword>
<dbReference type="CDD" id="cd00088">
    <property type="entry name" value="HPT"/>
    <property type="match status" value="1"/>
</dbReference>
<evidence type="ECO:0000259" key="15">
    <source>
        <dbReference type="PROSITE" id="PS50894"/>
    </source>
</evidence>
<feature type="domain" description="Histidine kinase" evidence="12">
    <location>
        <begin position="253"/>
        <end position="449"/>
    </location>
</feature>
<dbReference type="InterPro" id="IPR003594">
    <property type="entry name" value="HATPase_dom"/>
</dbReference>
<dbReference type="InterPro" id="IPR036061">
    <property type="entry name" value="CheW-like_dom_sf"/>
</dbReference>
<dbReference type="SMART" id="SM00387">
    <property type="entry name" value="HATPase_c"/>
    <property type="match status" value="1"/>
</dbReference>
<evidence type="ECO:0000259" key="12">
    <source>
        <dbReference type="PROSITE" id="PS50109"/>
    </source>
</evidence>
<dbReference type="GO" id="GO:0000155">
    <property type="term" value="F:phosphorelay sensor kinase activity"/>
    <property type="evidence" value="ECO:0007669"/>
    <property type="project" value="UniProtKB-ARBA"/>
</dbReference>
<dbReference type="Gene3D" id="3.40.50.2300">
    <property type="match status" value="1"/>
</dbReference>
<dbReference type="PRINTS" id="PR00344">
    <property type="entry name" value="BCTRLSENSOR"/>
</dbReference>
<comment type="function">
    <text evidence="8">Involved in the transmission of sensory signals from the chemoreceptors to the flagellar motors. CheA is autophosphorylated; it can transfer its phosphate group to either CheB or CheY.</text>
</comment>
<dbReference type="InterPro" id="IPR001789">
    <property type="entry name" value="Sig_transdc_resp-reg_receiver"/>
</dbReference>
<dbReference type="InterPro" id="IPR005467">
    <property type="entry name" value="His_kinase_dom"/>
</dbReference>
<gene>
    <name evidence="16" type="ORF">E4O92_02655</name>
</gene>
<organism evidence="16 17">
    <name type="scientific">Massilia horti</name>
    <dbReference type="NCBI Taxonomy" id="2562153"/>
    <lineage>
        <taxon>Bacteria</taxon>
        <taxon>Pseudomonadati</taxon>
        <taxon>Pseudomonadota</taxon>
        <taxon>Betaproteobacteria</taxon>
        <taxon>Burkholderiales</taxon>
        <taxon>Oxalobacteraceae</taxon>
        <taxon>Telluria group</taxon>
        <taxon>Massilia</taxon>
    </lineage>
</organism>
<dbReference type="PANTHER" id="PTHR43395">
    <property type="entry name" value="SENSOR HISTIDINE KINASE CHEA"/>
    <property type="match status" value="1"/>
</dbReference>
<dbReference type="SMART" id="SM00260">
    <property type="entry name" value="CheW"/>
    <property type="match status" value="1"/>
</dbReference>
<dbReference type="SUPFAM" id="SSF55874">
    <property type="entry name" value="ATPase domain of HSP90 chaperone/DNA topoisomerase II/histidine kinase"/>
    <property type="match status" value="1"/>
</dbReference>
<evidence type="ECO:0000259" key="13">
    <source>
        <dbReference type="PROSITE" id="PS50110"/>
    </source>
</evidence>
<dbReference type="SUPFAM" id="SSF50341">
    <property type="entry name" value="CheW-like"/>
    <property type="match status" value="1"/>
</dbReference>
<dbReference type="InterPro" id="IPR008207">
    <property type="entry name" value="Sig_transdc_His_kin_Hpt_dom"/>
</dbReference>
<dbReference type="PROSITE" id="PS50851">
    <property type="entry name" value="CHEW"/>
    <property type="match status" value="1"/>
</dbReference>
<keyword evidence="17" id="KW-1185">Reference proteome</keyword>